<dbReference type="InterPro" id="IPR011199">
    <property type="entry name" value="Bacillithiol_biosynth_BshC"/>
</dbReference>
<proteinExistence type="inferred from homology"/>
<dbReference type="EC" id="6.-.-.-" evidence="2"/>
<dbReference type="Pfam" id="PF24850">
    <property type="entry name" value="CC_BshC"/>
    <property type="match status" value="1"/>
</dbReference>
<reference evidence="5 6" key="1">
    <citation type="submission" date="2017-01" db="EMBL/GenBank/DDBJ databases">
        <title>Genome analysis of Paenibacillus selenitrireducens ES3-24.</title>
        <authorList>
            <person name="Xu D."/>
            <person name="Yao R."/>
            <person name="Zheng S."/>
        </authorList>
    </citation>
    <scope>NUCLEOTIDE SEQUENCE [LARGE SCALE GENOMIC DNA]</scope>
    <source>
        <strain evidence="5 6">ES3-24</strain>
    </source>
</reference>
<comment type="function">
    <text evidence="2">Involved in bacillithiol (BSH) biosynthesis. May catalyze the last step of the pathway, the addition of cysteine to glucosamine malate (GlcN-Mal) to generate BSH.</text>
</comment>
<evidence type="ECO:0000259" key="4">
    <source>
        <dbReference type="Pfam" id="PF24850"/>
    </source>
</evidence>
<dbReference type="OrthoDB" id="9765151at2"/>
<dbReference type="PIRSF" id="PIRSF012535">
    <property type="entry name" value="UCP012535"/>
    <property type="match status" value="1"/>
</dbReference>
<dbReference type="NCBIfam" id="TIGR03998">
    <property type="entry name" value="thiol_BshC"/>
    <property type="match status" value="1"/>
</dbReference>
<dbReference type="InterPro" id="IPR055398">
    <property type="entry name" value="Rossmann-like_BshC"/>
</dbReference>
<keyword evidence="6" id="KW-1185">Reference proteome</keyword>
<evidence type="ECO:0000256" key="2">
    <source>
        <dbReference type="HAMAP-Rule" id="MF_01867"/>
    </source>
</evidence>
<dbReference type="STRING" id="1324314.BVG16_11290"/>
<evidence type="ECO:0000259" key="3">
    <source>
        <dbReference type="Pfam" id="PF10079"/>
    </source>
</evidence>
<sequence>MNVVQEPMAVSQPLSDIYMRDYNKVKELYDYNPQTEEAWHERAAWLDQTHALRADRKALVSRLRSYNAERNPHEAVARSLDDLEDVNTLVVVGGQQSGLFTGPLLVIYKALTIIQTARMAEKRLNRKVVPVFWIAGEDHDFDEVNHTYVLSSDLQVQKIKIDHPTGERSMVSQVQVPMDAWQQAIEELSAKLPNTEFKEDFFAKLQSYAEVSCNLSDYYARIFGMLFGEAGLVLLDSADSALRSIEVPMFERIIEDNDPLEEALMQSLQDVQDHQYNSQADVTAGNANLFYIHEGTRLLLHKVDGRFTDRKQQVSFSRDELQRLVQEHPERFSNNVLTRPLMQDYLFPVLSTVLGTGEIAYWALTHRAFHAFGFRMPIIVPRMSFTFVEGTVQKQMTKYELSFADVVERFTVRKEAWLQAQDTLGLDVHFEDMKQQLNELYEPILEKLAQIQAGLGKLGETNKQKVLEQVEFLQHRAANDLAKQNETALRHWERIHSSILPLGKPQERVYNIFAYLNRYGLAWISSLYEIPLDLSGQHRVISLPQ</sequence>
<dbReference type="AlphaFoldDB" id="A0A1T2XEY7"/>
<dbReference type="RefSeq" id="WP_078498745.1">
    <property type="nucleotide sequence ID" value="NZ_MSZX01000004.1"/>
</dbReference>
<protein>
    <recommendedName>
        <fullName evidence="2">Putative cysteine ligase BshC</fullName>
        <ecNumber evidence="2">6.-.-.-</ecNumber>
    </recommendedName>
</protein>
<keyword evidence="1 2" id="KW-0436">Ligase</keyword>
<dbReference type="InterPro" id="IPR055399">
    <property type="entry name" value="CC_BshC"/>
</dbReference>
<evidence type="ECO:0000256" key="1">
    <source>
        <dbReference type="ARBA" id="ARBA00022598"/>
    </source>
</evidence>
<organism evidence="5 6">
    <name type="scientific">Paenibacillus selenitireducens</name>
    <dbReference type="NCBI Taxonomy" id="1324314"/>
    <lineage>
        <taxon>Bacteria</taxon>
        <taxon>Bacillati</taxon>
        <taxon>Bacillota</taxon>
        <taxon>Bacilli</taxon>
        <taxon>Bacillales</taxon>
        <taxon>Paenibacillaceae</taxon>
        <taxon>Paenibacillus</taxon>
    </lineage>
</organism>
<dbReference type="Proteomes" id="UP000190188">
    <property type="component" value="Unassembled WGS sequence"/>
</dbReference>
<comment type="similarity">
    <text evidence="2">Belongs to the BshC family.</text>
</comment>
<accession>A0A1T2XEY7</accession>
<dbReference type="Pfam" id="PF10079">
    <property type="entry name" value="Rossmann-like_BshC"/>
    <property type="match status" value="1"/>
</dbReference>
<feature type="domain" description="Bacillithiol biosynthesis BshC N-terminal Rossmann-like" evidence="3">
    <location>
        <begin position="5"/>
        <end position="383"/>
    </location>
</feature>
<name>A0A1T2XEY7_9BACL</name>
<evidence type="ECO:0000313" key="6">
    <source>
        <dbReference type="Proteomes" id="UP000190188"/>
    </source>
</evidence>
<gene>
    <name evidence="2" type="primary">bshC</name>
    <name evidence="5" type="ORF">BVG16_11290</name>
</gene>
<dbReference type="HAMAP" id="MF_01867">
    <property type="entry name" value="BshC"/>
    <property type="match status" value="1"/>
</dbReference>
<dbReference type="GO" id="GO:0016874">
    <property type="term" value="F:ligase activity"/>
    <property type="evidence" value="ECO:0007669"/>
    <property type="project" value="UniProtKB-UniRule"/>
</dbReference>
<comment type="caution">
    <text evidence="5">The sequence shown here is derived from an EMBL/GenBank/DDBJ whole genome shotgun (WGS) entry which is preliminary data.</text>
</comment>
<feature type="domain" description="Bacillithiol biosynthesis BshC C-terminal coiled-coil" evidence="4">
    <location>
        <begin position="385"/>
        <end position="542"/>
    </location>
</feature>
<evidence type="ECO:0000313" key="5">
    <source>
        <dbReference type="EMBL" id="OPA78454.1"/>
    </source>
</evidence>
<dbReference type="EMBL" id="MSZX01000004">
    <property type="protein sequence ID" value="OPA78454.1"/>
    <property type="molecule type" value="Genomic_DNA"/>
</dbReference>